<gene>
    <name evidence="4" type="ORF">CAC42_7304</name>
</gene>
<reference evidence="4 5" key="1">
    <citation type="submission" date="2017-06" db="EMBL/GenBank/DDBJ databases">
        <title>Draft genome sequence of a variant of Elsinoe murrayae.</title>
        <authorList>
            <person name="Cheng Q."/>
        </authorList>
    </citation>
    <scope>NUCLEOTIDE SEQUENCE [LARGE SCALE GENOMIC DNA]</scope>
    <source>
        <strain evidence="4 5">CQ-2017a</strain>
    </source>
</reference>
<name>A0A2K1QWW8_9PEZI</name>
<dbReference type="PANTHER" id="PTHR15696">
    <property type="entry name" value="SMG-7 SUPPRESSOR WITH MORPHOLOGICAL EFFECT ON GENITALIA PROTEIN 7"/>
    <property type="match status" value="1"/>
</dbReference>
<dbReference type="FunFam" id="1.25.40.10:FF:000202">
    <property type="entry name" value="Unplaced genomic scaffold supercont1.7, whole genome shotgun sequence"/>
    <property type="match status" value="1"/>
</dbReference>
<dbReference type="GO" id="GO:0000184">
    <property type="term" value="P:nuclear-transcribed mRNA catabolic process, nonsense-mediated decay"/>
    <property type="evidence" value="ECO:0007669"/>
    <property type="project" value="TreeGrafter"/>
</dbReference>
<feature type="region of interest" description="Disordered" evidence="2">
    <location>
        <begin position="122"/>
        <end position="206"/>
    </location>
</feature>
<dbReference type="InterPro" id="IPR018834">
    <property type="entry name" value="DNA/RNA-bd_Est1-type"/>
</dbReference>
<dbReference type="GO" id="GO:0070034">
    <property type="term" value="F:telomerase RNA binding"/>
    <property type="evidence" value="ECO:0007669"/>
    <property type="project" value="TreeGrafter"/>
</dbReference>
<dbReference type="GO" id="GO:0008270">
    <property type="term" value="F:zinc ion binding"/>
    <property type="evidence" value="ECO:0007669"/>
    <property type="project" value="UniProtKB-KW"/>
</dbReference>
<dbReference type="PROSITE" id="PS00028">
    <property type="entry name" value="ZINC_FINGER_C2H2_1"/>
    <property type="match status" value="1"/>
</dbReference>
<dbReference type="Gene3D" id="1.25.40.10">
    <property type="entry name" value="Tetratricopeptide repeat domain"/>
    <property type="match status" value="1"/>
</dbReference>
<evidence type="ECO:0000256" key="2">
    <source>
        <dbReference type="SAM" id="MobiDB-lite"/>
    </source>
</evidence>
<dbReference type="GO" id="GO:0005697">
    <property type="term" value="C:telomerase holoenzyme complex"/>
    <property type="evidence" value="ECO:0007669"/>
    <property type="project" value="TreeGrafter"/>
</dbReference>
<keyword evidence="1" id="KW-0862">Zinc</keyword>
<dbReference type="STRING" id="2082308.A0A2K1QWW8"/>
<comment type="caution">
    <text evidence="4">The sequence shown here is derived from an EMBL/GenBank/DDBJ whole genome shotgun (WGS) entry which is preliminary data.</text>
</comment>
<dbReference type="OrthoDB" id="2017974at2759"/>
<keyword evidence="1" id="KW-0863">Zinc-finger</keyword>
<evidence type="ECO:0000259" key="3">
    <source>
        <dbReference type="PROSITE" id="PS50157"/>
    </source>
</evidence>
<dbReference type="InterPro" id="IPR011990">
    <property type="entry name" value="TPR-like_helical_dom_sf"/>
</dbReference>
<dbReference type="Pfam" id="PF10373">
    <property type="entry name" value="EST1_DNA_bind"/>
    <property type="match status" value="1"/>
</dbReference>
<keyword evidence="1" id="KW-0479">Metal-binding</keyword>
<feature type="domain" description="C2H2-type" evidence="3">
    <location>
        <begin position="18"/>
        <end position="45"/>
    </location>
</feature>
<dbReference type="GO" id="GO:0042162">
    <property type="term" value="F:telomeric DNA binding"/>
    <property type="evidence" value="ECO:0007669"/>
    <property type="project" value="TreeGrafter"/>
</dbReference>
<sequence length="765" mass="86539">MGDRLHNQLIQKRREQSRSCTACGLSFASRHELRLHVSTHQSLSPQDTAASKPIEPRPATPQDALPDASIKPAVSANASNSPYTPPTRTPTPLTGNTDHAQMQISNLSLEERPAMFRSSEIALRRADTSSPSKKRPASSEVQSTQSFNPKPPRGSHTSNRATQRPRHQKPTEPNRAEPFIADEFERPRHPGGQLWDPKSDGIPTGSQLALQKSRGVVSGPIRELRFDNTHRLSADSIPTLKREAPSNNISIEQLLAEVSGLYRSLEIVEQRCIRLDQGHMADKSKEIKLEGWQALTALHRTLLYEHHDFLLASQHPSAPPKLRALASEKQIPFRMWKYAIHAYLELLRQHLPESLEFMEAFIYLAYQMMALLYETVALFEDVWTECLGDLARYRMAIENHSVSVREVWTDVARYWYSKASDRQPIVGRLYHHLGILARPNLPQQLFFYTKSLCCVQPFSNARHSIRAVFEAATASSTHEQVDKKVESNQILDNSFVLMHTALYDMQSVTAAETKSTEFLSVLSASLTQPDKKWKQYGVLLVISNIAACFSYGALENPLRRSMDQKAFISKPKPAPDRDTTDRWISLSIEILSASSRIMLSKKDEKNMLPHLHVLLVMLDSLCNVSKTCTEALALLTSMPWLEISSYLNQLSKVKEHVTDNVKNAKPDQKFLPHSKDEARPLSEDFALRGLVWCRNYFPDKWFEGSSNEELPYHEPASYEVLRVQRVLWLGVRISSKSDLITFDKSSSTFTAISPSTEDVDRSDAP</sequence>
<dbReference type="PROSITE" id="PS50157">
    <property type="entry name" value="ZINC_FINGER_C2H2_2"/>
    <property type="match status" value="1"/>
</dbReference>
<keyword evidence="5" id="KW-1185">Reference proteome</keyword>
<dbReference type="EMBL" id="NKHZ01000031">
    <property type="protein sequence ID" value="PNS19460.1"/>
    <property type="molecule type" value="Genomic_DNA"/>
</dbReference>
<dbReference type="PANTHER" id="PTHR15696:SF0">
    <property type="entry name" value="TELOMERASE-BINDING PROTEIN EST1A"/>
    <property type="match status" value="1"/>
</dbReference>
<protein>
    <recommendedName>
        <fullName evidence="3">C2H2-type domain-containing protein</fullName>
    </recommendedName>
</protein>
<organism evidence="4 5">
    <name type="scientific">Sphaceloma murrayae</name>
    <dbReference type="NCBI Taxonomy" id="2082308"/>
    <lineage>
        <taxon>Eukaryota</taxon>
        <taxon>Fungi</taxon>
        <taxon>Dikarya</taxon>
        <taxon>Ascomycota</taxon>
        <taxon>Pezizomycotina</taxon>
        <taxon>Dothideomycetes</taxon>
        <taxon>Dothideomycetidae</taxon>
        <taxon>Myriangiales</taxon>
        <taxon>Elsinoaceae</taxon>
        <taxon>Sphaceloma</taxon>
    </lineage>
</organism>
<evidence type="ECO:0000313" key="4">
    <source>
        <dbReference type="EMBL" id="PNS19460.1"/>
    </source>
</evidence>
<evidence type="ECO:0000313" key="5">
    <source>
        <dbReference type="Proteomes" id="UP000243797"/>
    </source>
</evidence>
<dbReference type="Proteomes" id="UP000243797">
    <property type="component" value="Unassembled WGS sequence"/>
</dbReference>
<dbReference type="InterPro" id="IPR013087">
    <property type="entry name" value="Znf_C2H2_type"/>
</dbReference>
<proteinExistence type="predicted"/>
<dbReference type="AlphaFoldDB" id="A0A2K1QWW8"/>
<feature type="region of interest" description="Disordered" evidence="2">
    <location>
        <begin position="37"/>
        <end position="100"/>
    </location>
</feature>
<accession>A0A2K1QWW8</accession>
<dbReference type="InterPro" id="IPR045153">
    <property type="entry name" value="Est1/Ebs1-like"/>
</dbReference>
<feature type="compositionally biased region" description="Polar residues" evidence="2">
    <location>
        <begin position="139"/>
        <end position="148"/>
    </location>
</feature>
<feature type="compositionally biased region" description="Polar residues" evidence="2">
    <location>
        <begin position="38"/>
        <end position="49"/>
    </location>
</feature>
<dbReference type="SUPFAM" id="SSF48452">
    <property type="entry name" value="TPR-like"/>
    <property type="match status" value="1"/>
</dbReference>
<evidence type="ECO:0000256" key="1">
    <source>
        <dbReference type="PROSITE-ProRule" id="PRU00042"/>
    </source>
</evidence>
<dbReference type="InParanoid" id="A0A2K1QWW8"/>